<reference evidence="3" key="2">
    <citation type="submission" date="2018-10" db="UniProtKB">
        <authorList>
            <consortium name="EnsemblPlants"/>
        </authorList>
    </citation>
    <scope>IDENTIFICATION</scope>
</reference>
<dbReference type="OMA" id="NCDEMAL"/>
<dbReference type="InterPro" id="IPR025315">
    <property type="entry name" value="DUF4220"/>
</dbReference>
<feature type="transmembrane region" description="Helical" evidence="1">
    <location>
        <begin position="50"/>
        <end position="68"/>
    </location>
</feature>
<dbReference type="InterPro" id="IPR007658">
    <property type="entry name" value="DUF594"/>
</dbReference>
<dbReference type="Gramene" id="TraesCLE_scaffold_019532_01G000200.1">
    <property type="protein sequence ID" value="TraesCLE_scaffold_019532_01G000200.1"/>
    <property type="gene ID" value="TraesCLE_scaffold_019532_01G000200"/>
</dbReference>
<dbReference type="EnsemblPlants" id="TraesCS7B02G447200.1">
    <property type="protein sequence ID" value="TraesCS7B02G447200.1"/>
    <property type="gene ID" value="TraesCS7B02G447200"/>
</dbReference>
<dbReference type="STRING" id="4565.A0A3B6SUI2"/>
<protein>
    <recommendedName>
        <fullName evidence="2">DUF4220 domain-containing protein</fullName>
    </recommendedName>
</protein>
<feature type="transmembrane region" description="Helical" evidence="1">
    <location>
        <begin position="143"/>
        <end position="161"/>
    </location>
</feature>
<dbReference type="Gramene" id="TraesCS7B02G447200.1">
    <property type="protein sequence ID" value="TraesCS7B02G447200.1"/>
    <property type="gene ID" value="TraesCS7B02G447200"/>
</dbReference>
<dbReference type="Pfam" id="PF04578">
    <property type="entry name" value="DUF594"/>
    <property type="match status" value="1"/>
</dbReference>
<feature type="transmembrane region" description="Helical" evidence="1">
    <location>
        <begin position="242"/>
        <end position="265"/>
    </location>
</feature>
<accession>A0A3B6SUI2</accession>
<keyword evidence="4" id="KW-1185">Reference proteome</keyword>
<keyword evidence="1" id="KW-0472">Membrane</keyword>
<dbReference type="Gramene" id="TraesCS7B03G1205100.1">
    <property type="protein sequence ID" value="TraesCS7B03G1205100.1.CDS"/>
    <property type="gene ID" value="TraesCS7B03G1205100"/>
</dbReference>
<name>A0A3B6SUI2_WHEAT</name>
<evidence type="ECO:0000256" key="1">
    <source>
        <dbReference type="SAM" id="Phobius"/>
    </source>
</evidence>
<evidence type="ECO:0000259" key="2">
    <source>
        <dbReference type="Pfam" id="PF13968"/>
    </source>
</evidence>
<dbReference type="PANTHER" id="PTHR31325">
    <property type="entry name" value="OS01G0798800 PROTEIN-RELATED"/>
    <property type="match status" value="1"/>
</dbReference>
<sequence>MLPFFITTPELSLLPSNFVSFCVVALLPMGEAGAPMQYLLELWNEWEIQVVIVASFSLQVILFFFAGIRRYNTSFVVKALLWLVYLLADVIAAYALGHMSSSLSKKSNQLMPFWAPFLVLHLGGQDTITAYALEDNELWLRHLLNMFVQVAGTAYVLYKYIKAGGATFARAAMWVLAAGVFKYVERIRALKLASKKGSARGPSGWNILCNLYACVLRREYPSRPSPPAWMNGRYSITKNKKFGIYAFIVAKAHMLCLILVKPLIIDRNEASINWNCDEMALLKGHGQGYQWDDDKSKVASEEEKRQIGEVCTEIEVELGLMYDMLYTKAEVIHTCSGYCTRAISFLSCFAALVVFTKSKRDSYTTTDIVITFALLGGACAMEVASVFKAIGSTWAFAVLIDHGWYRLADAILFARSHLVVVKDGRWSNSVGQFDFISSCVRSSKFDLKEIIAILIGARDLWKKACYTKHVELSPTLKEFVWDFLKGTKSHLVEIEEVEFRSGNWARRFKGIDQSEHDLDCSLSFEFHKSMLIWYIATSTFLNNPTVEKLVNKKMAQEVNTLSQYMMYLLVQHPDILPKKPAARDLLDQTRRNFPFCRQRDGFDEGGRQVILDYKMLAEEDDVLMKACTLAHTMLVMKLGLAHKMAIIGTVWMEMLCYVATNASGGFHARQLSNGGEFLTHILLLTKYSSLIYKKPMPSIEADDISSPSSIFRILTTTTPQVVLYVDNGCNEEVTEIP</sequence>
<feature type="transmembrane region" description="Helical" evidence="1">
    <location>
        <begin position="368"/>
        <end position="387"/>
    </location>
</feature>
<keyword evidence="1" id="KW-0812">Transmembrane</keyword>
<organism evidence="3">
    <name type="scientific">Triticum aestivum</name>
    <name type="common">Wheat</name>
    <dbReference type="NCBI Taxonomy" id="4565"/>
    <lineage>
        <taxon>Eukaryota</taxon>
        <taxon>Viridiplantae</taxon>
        <taxon>Streptophyta</taxon>
        <taxon>Embryophyta</taxon>
        <taxon>Tracheophyta</taxon>
        <taxon>Spermatophyta</taxon>
        <taxon>Magnoliopsida</taxon>
        <taxon>Liliopsida</taxon>
        <taxon>Poales</taxon>
        <taxon>Poaceae</taxon>
        <taxon>BOP clade</taxon>
        <taxon>Pooideae</taxon>
        <taxon>Triticodae</taxon>
        <taxon>Triticeae</taxon>
        <taxon>Triticinae</taxon>
        <taxon>Triticum</taxon>
    </lineage>
</organism>
<dbReference type="Pfam" id="PF13968">
    <property type="entry name" value="DUF4220"/>
    <property type="match status" value="1"/>
</dbReference>
<dbReference type="AlphaFoldDB" id="A0A3B6SUI2"/>
<evidence type="ECO:0000313" key="4">
    <source>
        <dbReference type="Proteomes" id="UP000019116"/>
    </source>
</evidence>
<reference evidence="3" key="1">
    <citation type="submission" date="2018-08" db="EMBL/GenBank/DDBJ databases">
        <authorList>
            <person name="Rossello M."/>
        </authorList>
    </citation>
    <scope>NUCLEOTIDE SEQUENCE [LARGE SCALE GENOMIC DNA]</scope>
    <source>
        <strain evidence="3">cv. Chinese Spring</strain>
    </source>
</reference>
<dbReference type="OrthoDB" id="625425at2759"/>
<feature type="domain" description="DUF4220" evidence="2">
    <location>
        <begin position="82"/>
        <end position="437"/>
    </location>
</feature>
<dbReference type="Gramene" id="TraesCAD_scaffold_017506_01G000200.1">
    <property type="protein sequence ID" value="TraesCAD_scaffold_017506_01G000200.1"/>
    <property type="gene ID" value="TraesCAD_scaffold_017506_01G000200"/>
</dbReference>
<dbReference type="Proteomes" id="UP000019116">
    <property type="component" value="Chromosome 7B"/>
</dbReference>
<proteinExistence type="predicted"/>
<feature type="transmembrane region" description="Helical" evidence="1">
    <location>
        <begin position="80"/>
        <end position="99"/>
    </location>
</feature>
<evidence type="ECO:0000313" key="3">
    <source>
        <dbReference type="EnsemblPlants" id="TraesCS7B02G447200.1"/>
    </source>
</evidence>
<keyword evidence="1" id="KW-1133">Transmembrane helix</keyword>
<feature type="transmembrane region" description="Helical" evidence="1">
    <location>
        <begin position="331"/>
        <end position="356"/>
    </location>
</feature>